<accession>A0A9N9JQA0</accession>
<sequence length="267" mass="30501">MNIQDNPTLTVDDFFKLSFGLTPIKLDPTEFVTNELTEKLFASLIKSSLKEQSPTGIFRNLFLYLVDIISRKIPITRLVNYIQKINKNNEFDDVYKILQRFEEFCTSRDFLIAFLDKVSKNSFSKILNTLVAANIPISIYLSNDTHSQKGIKVLNGMRISNLNSIDISFYAVSENHSYLPLAILEVYYDELGSSTLSDTASMSFSKILADNTKNLLLENDFVLSIAKLKLTCHANIFYASHCENKIKKLRDKTCLKTPEDSKNYKTE</sequence>
<reference evidence="1" key="1">
    <citation type="submission" date="2021-06" db="EMBL/GenBank/DDBJ databases">
        <authorList>
            <person name="Kallberg Y."/>
            <person name="Tangrot J."/>
            <person name="Rosling A."/>
        </authorList>
    </citation>
    <scope>NUCLEOTIDE SEQUENCE</scope>
    <source>
        <strain evidence="1">MA453B</strain>
    </source>
</reference>
<name>A0A9N9JQA0_9GLOM</name>
<dbReference type="OrthoDB" id="2467819at2759"/>
<keyword evidence="2" id="KW-1185">Reference proteome</keyword>
<dbReference type="Proteomes" id="UP000789405">
    <property type="component" value="Unassembled WGS sequence"/>
</dbReference>
<dbReference type="AlphaFoldDB" id="A0A9N9JQA0"/>
<proteinExistence type="predicted"/>
<evidence type="ECO:0000313" key="1">
    <source>
        <dbReference type="EMBL" id="CAG8789014.1"/>
    </source>
</evidence>
<organism evidence="1 2">
    <name type="scientific">Dentiscutata erythropus</name>
    <dbReference type="NCBI Taxonomy" id="1348616"/>
    <lineage>
        <taxon>Eukaryota</taxon>
        <taxon>Fungi</taxon>
        <taxon>Fungi incertae sedis</taxon>
        <taxon>Mucoromycota</taxon>
        <taxon>Glomeromycotina</taxon>
        <taxon>Glomeromycetes</taxon>
        <taxon>Diversisporales</taxon>
        <taxon>Gigasporaceae</taxon>
        <taxon>Dentiscutata</taxon>
    </lineage>
</organism>
<comment type="caution">
    <text evidence="1">The sequence shown here is derived from an EMBL/GenBank/DDBJ whole genome shotgun (WGS) entry which is preliminary data.</text>
</comment>
<gene>
    <name evidence="1" type="ORF">DERYTH_LOCUS21021</name>
</gene>
<feature type="non-terminal residue" evidence="1">
    <location>
        <position position="1"/>
    </location>
</feature>
<dbReference type="EMBL" id="CAJVPY010025953">
    <property type="protein sequence ID" value="CAG8789014.1"/>
    <property type="molecule type" value="Genomic_DNA"/>
</dbReference>
<protein>
    <submittedName>
        <fullName evidence="1">12517_t:CDS:1</fullName>
    </submittedName>
</protein>
<evidence type="ECO:0000313" key="2">
    <source>
        <dbReference type="Proteomes" id="UP000789405"/>
    </source>
</evidence>